<comment type="caution">
    <text evidence="6">The sequence shown here is derived from an EMBL/GenBank/DDBJ whole genome shotgun (WGS) entry which is preliminary data.</text>
</comment>
<dbReference type="GO" id="GO:0016787">
    <property type="term" value="F:hydrolase activity"/>
    <property type="evidence" value="ECO:0007669"/>
    <property type="project" value="UniProtKB-UniRule"/>
</dbReference>
<comment type="caution">
    <text evidence="4">Lacks conserved residue(s) required for the propagation of feature annotation.</text>
</comment>
<protein>
    <recommendedName>
        <fullName evidence="5">PNPLA domain-containing protein</fullName>
    </recommendedName>
</protein>
<evidence type="ECO:0000256" key="2">
    <source>
        <dbReference type="ARBA" id="ARBA00022963"/>
    </source>
</evidence>
<dbReference type="InterPro" id="IPR045943">
    <property type="entry name" value="DUF6363"/>
</dbReference>
<dbReference type="BioCyc" id="ECAT999415-HMP:GTTI-1719-MONOMER"/>
<dbReference type="AlphaFoldDB" id="M2PZZ4"/>
<organism evidence="6 7">
    <name type="scientific">Eggerthia catenaformis OT 569 = DSM 20559</name>
    <dbReference type="NCBI Taxonomy" id="999415"/>
    <lineage>
        <taxon>Bacteria</taxon>
        <taxon>Bacillati</taxon>
        <taxon>Bacillota</taxon>
        <taxon>Erysipelotrichia</taxon>
        <taxon>Erysipelotrichales</taxon>
        <taxon>Coprobacillaceae</taxon>
        <taxon>Eggerthia</taxon>
    </lineage>
</organism>
<evidence type="ECO:0000256" key="4">
    <source>
        <dbReference type="PROSITE-ProRule" id="PRU01161"/>
    </source>
</evidence>
<keyword evidence="2 4" id="KW-0442">Lipid degradation</keyword>
<sequence>MMGLVLEGGAMRGMFTAGVLDVMMESQTEVDGVIGVSAGATFGCNFVSRQIGRTIRYNKRFAKDPRYCSYRSLIRTGNLYNAQFCYYQVPMELDPFDHYTFKKNPTSFYCVATQVDGKPLYHLCKEGIGKDLLYIQGSASMPVFARPVKVDDKELLDGGISDSIPLEYFESIGYNKNIVVLTQPRDYHKEPYEHMNIMKMFLKKQPELISLLENRHIRYNRQVEYVQSQKEAGKAFIIQPEESLNIGPIEHDPKELERVYQTGRNVMQKHMDELKEFMKRDLL</sequence>
<reference evidence="6 7" key="1">
    <citation type="submission" date="2013-02" db="EMBL/GenBank/DDBJ databases">
        <title>The Genome Sequence of Lactobacillus catenaformis F0143.</title>
        <authorList>
            <consortium name="The Broad Institute Genome Sequencing Platform"/>
            <person name="Earl A."/>
            <person name="Ward D."/>
            <person name="Feldgarden M."/>
            <person name="Gevers D."/>
            <person name="Izard J."/>
            <person name="Blanton J.M."/>
            <person name="Mathney J."/>
            <person name="Dewhirst F.E."/>
            <person name="Young S.K."/>
            <person name="Zeng Q."/>
            <person name="Gargeya S."/>
            <person name="Fitzgerald M."/>
            <person name="Haas B."/>
            <person name="Abouelleil A."/>
            <person name="Alvarado L."/>
            <person name="Arachchi H.M."/>
            <person name="Berlin A."/>
            <person name="Chapman S.B."/>
            <person name="Gearin G."/>
            <person name="Goldberg J."/>
            <person name="Griggs A."/>
            <person name="Gujja S."/>
            <person name="Hansen M."/>
            <person name="Heiman D."/>
            <person name="Howarth C."/>
            <person name="Larimer J."/>
            <person name="Lui A."/>
            <person name="MacDonald P.J.P."/>
            <person name="McCowen C."/>
            <person name="Montmayeur A."/>
            <person name="Murphy C."/>
            <person name="Neiman D."/>
            <person name="Pearson M."/>
            <person name="Priest M."/>
            <person name="Roberts A."/>
            <person name="Saif S."/>
            <person name="Shea T."/>
            <person name="Sisk P."/>
            <person name="Stolte C."/>
            <person name="Sykes S."/>
            <person name="Wortman J."/>
            <person name="Nusbaum C."/>
            <person name="Birren B."/>
        </authorList>
    </citation>
    <scope>NUCLEOTIDE SEQUENCE [LARGE SCALE GENOMIC DNA]</scope>
    <source>
        <strain evidence="6 7">OT 569</strain>
    </source>
</reference>
<dbReference type="EMBL" id="AGEJ01000024">
    <property type="protein sequence ID" value="EMD16255.1"/>
    <property type="molecule type" value="Genomic_DNA"/>
</dbReference>
<dbReference type="Proteomes" id="UP000011758">
    <property type="component" value="Unassembled WGS sequence"/>
</dbReference>
<dbReference type="InterPro" id="IPR002641">
    <property type="entry name" value="PNPLA_dom"/>
</dbReference>
<feature type="short sequence motif" description="DGA/G" evidence="4">
    <location>
        <begin position="157"/>
        <end position="159"/>
    </location>
</feature>
<evidence type="ECO:0000259" key="5">
    <source>
        <dbReference type="PROSITE" id="PS51635"/>
    </source>
</evidence>
<keyword evidence="3 4" id="KW-0443">Lipid metabolism</keyword>
<feature type="domain" description="PNPLA" evidence="5">
    <location>
        <begin position="4"/>
        <end position="170"/>
    </location>
</feature>
<feature type="active site" description="Nucleophile" evidence="4">
    <location>
        <position position="37"/>
    </location>
</feature>
<dbReference type="PANTHER" id="PTHR14226:SF25">
    <property type="entry name" value="PHOSPHOESTERASE"/>
    <property type="match status" value="1"/>
</dbReference>
<keyword evidence="1 4" id="KW-0378">Hydrolase</keyword>
<dbReference type="PROSITE" id="PS51635">
    <property type="entry name" value="PNPLA"/>
    <property type="match status" value="1"/>
</dbReference>
<dbReference type="PANTHER" id="PTHR14226">
    <property type="entry name" value="NEUROPATHY TARGET ESTERASE/SWISS CHEESE D.MELANOGASTER"/>
    <property type="match status" value="1"/>
</dbReference>
<gene>
    <name evidence="6" type="ORF">HMPREF9943_01658</name>
</gene>
<feature type="active site" description="Proton acceptor" evidence="4">
    <location>
        <position position="157"/>
    </location>
</feature>
<dbReference type="Gene3D" id="3.40.1090.10">
    <property type="entry name" value="Cytosolic phospholipase A2 catalytic domain"/>
    <property type="match status" value="2"/>
</dbReference>
<proteinExistence type="predicted"/>
<accession>M2PZZ4</accession>
<dbReference type="SUPFAM" id="SSF52151">
    <property type="entry name" value="FabD/lysophospholipase-like"/>
    <property type="match status" value="1"/>
</dbReference>
<dbReference type="InterPro" id="IPR016035">
    <property type="entry name" value="Acyl_Trfase/lysoPLipase"/>
</dbReference>
<dbReference type="RefSeq" id="WP_004803974.1">
    <property type="nucleotide sequence ID" value="NZ_KB446649.1"/>
</dbReference>
<dbReference type="Pfam" id="PF01734">
    <property type="entry name" value="Patatin"/>
    <property type="match status" value="1"/>
</dbReference>
<dbReference type="GO" id="GO:0016042">
    <property type="term" value="P:lipid catabolic process"/>
    <property type="evidence" value="ECO:0007669"/>
    <property type="project" value="UniProtKB-UniRule"/>
</dbReference>
<dbReference type="Pfam" id="PF19890">
    <property type="entry name" value="DUF6363"/>
    <property type="match status" value="1"/>
</dbReference>
<evidence type="ECO:0000256" key="3">
    <source>
        <dbReference type="ARBA" id="ARBA00023098"/>
    </source>
</evidence>
<evidence type="ECO:0000313" key="7">
    <source>
        <dbReference type="Proteomes" id="UP000011758"/>
    </source>
</evidence>
<evidence type="ECO:0000313" key="6">
    <source>
        <dbReference type="EMBL" id="EMD16255.1"/>
    </source>
</evidence>
<dbReference type="CDD" id="cd07208">
    <property type="entry name" value="Pat_hypo_Ecoli_yjju_like"/>
    <property type="match status" value="1"/>
</dbReference>
<name>M2PZZ4_9FIRM</name>
<feature type="short sequence motif" description="GXSXG" evidence="4">
    <location>
        <begin position="35"/>
        <end position="39"/>
    </location>
</feature>
<dbReference type="STRING" id="999415.HMPREF9943_01658"/>
<keyword evidence="7" id="KW-1185">Reference proteome</keyword>
<dbReference type="eggNOG" id="COG4667">
    <property type="taxonomic scope" value="Bacteria"/>
</dbReference>
<dbReference type="PATRIC" id="fig|999415.3.peg.1685"/>
<dbReference type="InterPro" id="IPR037483">
    <property type="entry name" value="YjjU-like"/>
</dbReference>
<evidence type="ECO:0000256" key="1">
    <source>
        <dbReference type="ARBA" id="ARBA00022801"/>
    </source>
</evidence>
<dbReference type="InterPro" id="IPR050301">
    <property type="entry name" value="NTE"/>
</dbReference>